<dbReference type="AlphaFoldDB" id="A0A8E2J5M2"/>
<feature type="compositionally biased region" description="Low complexity" evidence="1">
    <location>
        <begin position="72"/>
        <end position="88"/>
    </location>
</feature>
<evidence type="ECO:0000313" key="3">
    <source>
        <dbReference type="Proteomes" id="UP000250043"/>
    </source>
</evidence>
<proteinExistence type="predicted"/>
<sequence>MYDSPRTSSPPPSPHKKHHRSHSPVPRISTLLPTNTTNHHNHHHSNSTGGHCHSQYSPSTRAADISRLLDPAYASPASSSGSSASSSSVQPQPRAYVDHRGDLHDPDFRDFPVLRPAVRTSTVATRRRTSGPPRARTPDHLPTAPRRPSWERGWATDAEDDDEDDDEPETPLNPHFNPFVGRVHSRTQMRRAPPPPPSAYAFKTYASTYSPFYSEPMPMSGSPEGSFEDEPALQLDESPFGDDDEEGLDELRTKTRRSSASMWRPRRATSTEASPTGEWEKSEPRVPRKQFSFDSSDSTPSCTYALRQQWEAIRLRVRFGVFHAKRRLTRRSST</sequence>
<evidence type="ECO:0000256" key="1">
    <source>
        <dbReference type="SAM" id="MobiDB-lite"/>
    </source>
</evidence>
<dbReference type="EMBL" id="KV722350">
    <property type="protein sequence ID" value="OCH93817.1"/>
    <property type="molecule type" value="Genomic_DNA"/>
</dbReference>
<accession>A0A8E2J5M2</accession>
<dbReference type="Proteomes" id="UP000250043">
    <property type="component" value="Unassembled WGS sequence"/>
</dbReference>
<evidence type="ECO:0000313" key="2">
    <source>
        <dbReference type="EMBL" id="OCH93817.1"/>
    </source>
</evidence>
<keyword evidence="3" id="KW-1185">Reference proteome</keyword>
<feature type="compositionally biased region" description="Acidic residues" evidence="1">
    <location>
        <begin position="239"/>
        <end position="248"/>
    </location>
</feature>
<feature type="compositionally biased region" description="Basic and acidic residues" evidence="1">
    <location>
        <begin position="96"/>
        <end position="112"/>
    </location>
</feature>
<dbReference type="OrthoDB" id="3021720at2759"/>
<feature type="region of interest" description="Disordered" evidence="1">
    <location>
        <begin position="1"/>
        <end position="198"/>
    </location>
</feature>
<organism evidence="2 3">
    <name type="scientific">Obba rivulosa</name>
    <dbReference type="NCBI Taxonomy" id="1052685"/>
    <lineage>
        <taxon>Eukaryota</taxon>
        <taxon>Fungi</taxon>
        <taxon>Dikarya</taxon>
        <taxon>Basidiomycota</taxon>
        <taxon>Agaricomycotina</taxon>
        <taxon>Agaricomycetes</taxon>
        <taxon>Polyporales</taxon>
        <taxon>Gelatoporiaceae</taxon>
        <taxon>Obba</taxon>
    </lineage>
</organism>
<reference evidence="2 3" key="1">
    <citation type="submission" date="2016-07" db="EMBL/GenBank/DDBJ databases">
        <title>Draft genome of the white-rot fungus Obba rivulosa 3A-2.</title>
        <authorList>
            <consortium name="DOE Joint Genome Institute"/>
            <person name="Miettinen O."/>
            <person name="Riley R."/>
            <person name="Acob R."/>
            <person name="Barry K."/>
            <person name="Cullen D."/>
            <person name="De Vries R."/>
            <person name="Hainaut M."/>
            <person name="Hatakka A."/>
            <person name="Henrissat B."/>
            <person name="Hilden K."/>
            <person name="Kuo R."/>
            <person name="Labutti K."/>
            <person name="Lipzen A."/>
            <person name="Makela M.R."/>
            <person name="Sandor L."/>
            <person name="Spatafora J.W."/>
            <person name="Grigoriev I.V."/>
            <person name="Hibbett D.S."/>
        </authorList>
    </citation>
    <scope>NUCLEOTIDE SEQUENCE [LARGE SCALE GENOMIC DNA]</scope>
    <source>
        <strain evidence="2 3">3A-2</strain>
    </source>
</reference>
<feature type="region of interest" description="Disordered" evidence="1">
    <location>
        <begin position="216"/>
        <end position="300"/>
    </location>
</feature>
<name>A0A8E2J5M2_9APHY</name>
<gene>
    <name evidence="2" type="ORF">OBBRIDRAFT_251956</name>
</gene>
<protein>
    <submittedName>
        <fullName evidence="2">Uncharacterized protein</fullName>
    </submittedName>
</protein>
<feature type="compositionally biased region" description="Acidic residues" evidence="1">
    <location>
        <begin position="157"/>
        <end position="169"/>
    </location>
</feature>